<evidence type="ECO:0000256" key="3">
    <source>
        <dbReference type="ARBA" id="ARBA00022448"/>
    </source>
</evidence>
<feature type="transmembrane region" description="Helical" evidence="16">
    <location>
        <begin position="629"/>
        <end position="649"/>
    </location>
</feature>
<dbReference type="InterPro" id="IPR027417">
    <property type="entry name" value="P-loop_NTPase"/>
</dbReference>
<evidence type="ECO:0000256" key="11">
    <source>
        <dbReference type="ARBA" id="ARBA00023134"/>
    </source>
</evidence>
<evidence type="ECO:0000313" key="19">
    <source>
        <dbReference type="Proteomes" id="UP000195981"/>
    </source>
</evidence>
<evidence type="ECO:0000256" key="5">
    <source>
        <dbReference type="ARBA" id="ARBA00022496"/>
    </source>
</evidence>
<dbReference type="Proteomes" id="UP000195981">
    <property type="component" value="Unassembled WGS sequence"/>
</dbReference>
<keyword evidence="8 16" id="KW-1133">Transmembrane helix</keyword>
<evidence type="ECO:0000256" key="12">
    <source>
        <dbReference type="ARBA" id="ARBA00023136"/>
    </source>
</evidence>
<comment type="subcellular location">
    <subcellularLocation>
        <location evidence="16">Cell inner membrane</location>
        <topology evidence="16">Multi-pass membrane protein</topology>
    </subcellularLocation>
    <subcellularLocation>
        <location evidence="2">Cell membrane</location>
        <topology evidence="2">Multi-pass membrane protein</topology>
    </subcellularLocation>
</comment>
<sequence length="654" mass="67921">MPETVQSSCHGGGSVAPTAGAPTVAFIGCPNVGKTTLFNAVTGLRRSVGNWPGTTVETGRGRWHVGDERVDVIDLPGTYSLDPQSPDEALTRSILVDAPAAERPAAVVIAADAVDPARSLYLCAQVRELDLPVVVALTMNDVAARRGAAVDAEALAAGLGCPVVAVDPRRGTGVEELAAAVADALRSRTMAPRPTDAPADDELAAMDDRFAWIEAALAPALAGSPGTGDGPARPSASERIDRIVLHPIAGPLVFLAAMWAVFQLTTIVAAPLQDGLDALFSGPVTDAGAALLAALGIDHPLVTGLVLNGLVAGVGMLLTFAPLMAIMFALLAALEDSGYMARAAVVADRAMRALGLPGRAFLPLIVGFGCNVPAISATRVLSDTRQRILTALLVPFTSCSARLTVYVMLAGTFFPEHAGTVVFAMYVISILLVIATGFALRRTLWRTMGSAPLVMDLPPYQVPSPRILAAGTWVRLHGFLQTAGGVIVATVIVVFALQSIPATGDHALGEVPPEDSLYAAGAQAVAPVLAPAGFGDWRTAGTLVTGFVAKEAVISSWAQTYALEDPSSLDAREQGSSPLAVQLRATFADSSGGHTGPAVWAFLVFLLAYTPCVATLAAQRREIGLRWTVFGVAMQLCIAWTLAVAVFQIGRLIW</sequence>
<proteinExistence type="inferred from homology"/>
<feature type="binding site" evidence="15">
    <location>
        <position position="40"/>
    </location>
    <ligand>
        <name>Mg(2+)</name>
        <dbReference type="ChEBI" id="CHEBI:18420"/>
        <label>2</label>
    </ligand>
</feature>
<keyword evidence="4" id="KW-1003">Cell membrane</keyword>
<evidence type="ECO:0000256" key="6">
    <source>
        <dbReference type="ARBA" id="ARBA00022692"/>
    </source>
</evidence>
<dbReference type="InterPro" id="IPR030389">
    <property type="entry name" value="G_FEOB_dom"/>
</dbReference>
<dbReference type="Pfam" id="PF07664">
    <property type="entry name" value="FeoB_C"/>
    <property type="match status" value="1"/>
</dbReference>
<dbReference type="EMBL" id="FWFG01000048">
    <property type="protein sequence ID" value="SLM90513.1"/>
    <property type="molecule type" value="Genomic_DNA"/>
</dbReference>
<keyword evidence="19" id="KW-1185">Reference proteome</keyword>
<evidence type="ECO:0000313" key="18">
    <source>
        <dbReference type="EMBL" id="SLM90513.1"/>
    </source>
</evidence>
<dbReference type="OrthoDB" id="9809127at2"/>
<dbReference type="InterPro" id="IPR011640">
    <property type="entry name" value="Fe2_transport_prot_B_C"/>
</dbReference>
<feature type="binding site" evidence="15">
    <location>
        <position position="43"/>
    </location>
    <ligand>
        <name>Mg(2+)</name>
        <dbReference type="ChEBI" id="CHEBI:18420"/>
        <label>2</label>
    </ligand>
</feature>
<feature type="binding site" evidence="15">
    <location>
        <position position="39"/>
    </location>
    <ligand>
        <name>Mg(2+)</name>
        <dbReference type="ChEBI" id="CHEBI:18420"/>
        <label>2</label>
    </ligand>
</feature>
<feature type="transmembrane region" description="Helical" evidence="16">
    <location>
        <begin position="278"/>
        <end position="297"/>
    </location>
</feature>
<keyword evidence="11 14" id="KW-0342">GTP-binding</keyword>
<reference evidence="18 19" key="1">
    <citation type="submission" date="2017-02" db="EMBL/GenBank/DDBJ databases">
        <authorList>
            <person name="Peterson S.W."/>
        </authorList>
    </citation>
    <scope>NUCLEOTIDE SEQUENCE [LARGE SCALE GENOMIC DNA]</scope>
    <source>
        <strain evidence="18 19">CIP104813</strain>
    </source>
</reference>
<keyword evidence="9 16" id="KW-0408">Iron</keyword>
<keyword evidence="12 16" id="KW-0472">Membrane</keyword>
<organism evidence="18 19">
    <name type="scientific">Brachybacterium nesterenkovii</name>
    <dbReference type="NCBI Taxonomy" id="47847"/>
    <lineage>
        <taxon>Bacteria</taxon>
        <taxon>Bacillati</taxon>
        <taxon>Actinomycetota</taxon>
        <taxon>Actinomycetes</taxon>
        <taxon>Micrococcales</taxon>
        <taxon>Dermabacteraceae</taxon>
        <taxon>Brachybacterium</taxon>
    </lineage>
</organism>
<evidence type="ECO:0000256" key="13">
    <source>
        <dbReference type="NCBIfam" id="TIGR00437"/>
    </source>
</evidence>
<dbReference type="InterPro" id="IPR050860">
    <property type="entry name" value="FeoB_GTPase"/>
</dbReference>
<name>A0A1X6WXH2_9MICO</name>
<dbReference type="Pfam" id="PF02421">
    <property type="entry name" value="FeoB_N"/>
    <property type="match status" value="1"/>
</dbReference>
<keyword evidence="3 16" id="KW-0813">Transport</keyword>
<keyword evidence="10" id="KW-0406">Ion transport</keyword>
<dbReference type="Pfam" id="PF07670">
    <property type="entry name" value="Gate"/>
    <property type="match status" value="2"/>
</dbReference>
<evidence type="ECO:0000256" key="7">
    <source>
        <dbReference type="ARBA" id="ARBA00022741"/>
    </source>
</evidence>
<dbReference type="RefSeq" id="WP_087103265.1">
    <property type="nucleotide sequence ID" value="NZ_FWFG01000048.1"/>
</dbReference>
<keyword evidence="5 16" id="KW-0410">Iron transport</keyword>
<feature type="binding site" evidence="14">
    <location>
        <begin position="53"/>
        <end position="57"/>
    </location>
    <ligand>
        <name>GTP</name>
        <dbReference type="ChEBI" id="CHEBI:37565"/>
        <label>1</label>
    </ligand>
</feature>
<dbReference type="PRINTS" id="PR00326">
    <property type="entry name" value="GTP1OBG"/>
</dbReference>
<feature type="binding site" evidence="15">
    <location>
        <position position="42"/>
    </location>
    <ligand>
        <name>Mg(2+)</name>
        <dbReference type="ChEBI" id="CHEBI:18420"/>
        <label>2</label>
    </ligand>
</feature>
<evidence type="ECO:0000256" key="4">
    <source>
        <dbReference type="ARBA" id="ARBA00022475"/>
    </source>
</evidence>
<dbReference type="PROSITE" id="PS51711">
    <property type="entry name" value="G_FEOB"/>
    <property type="match status" value="1"/>
</dbReference>
<feature type="transmembrane region" description="Helical" evidence="16">
    <location>
        <begin position="360"/>
        <end position="381"/>
    </location>
</feature>
<dbReference type="GO" id="GO:0015093">
    <property type="term" value="F:ferrous iron transmembrane transporter activity"/>
    <property type="evidence" value="ECO:0007669"/>
    <property type="project" value="UniProtKB-UniRule"/>
</dbReference>
<dbReference type="InterPro" id="IPR011642">
    <property type="entry name" value="Gate_dom"/>
</dbReference>
<evidence type="ECO:0000259" key="17">
    <source>
        <dbReference type="PROSITE" id="PS51711"/>
    </source>
</evidence>
<comment type="similarity">
    <text evidence="16">Belongs to the TRAFAC class TrmE-Era-EngA-EngB-Septin-like GTPase superfamily. FeoB GTPase (TC 9.A.8) family.</text>
</comment>
<dbReference type="PANTHER" id="PTHR43185:SF1">
    <property type="entry name" value="FE(2+) TRANSPORTER FEOB"/>
    <property type="match status" value="1"/>
</dbReference>
<evidence type="ECO:0000256" key="10">
    <source>
        <dbReference type="ARBA" id="ARBA00023065"/>
    </source>
</evidence>
<keyword evidence="15" id="KW-0479">Metal-binding</keyword>
<evidence type="ECO:0000256" key="14">
    <source>
        <dbReference type="PIRSR" id="PIRSR603373-1"/>
    </source>
</evidence>
<dbReference type="GO" id="GO:0005886">
    <property type="term" value="C:plasma membrane"/>
    <property type="evidence" value="ECO:0007669"/>
    <property type="project" value="UniProtKB-SubCell"/>
</dbReference>
<protein>
    <recommendedName>
        <fullName evidence="13 16">Ferrous iron transport protein B</fullName>
    </recommendedName>
</protein>
<feature type="transmembrane region" description="Helical" evidence="16">
    <location>
        <begin position="252"/>
        <end position="272"/>
    </location>
</feature>
<evidence type="ECO:0000256" key="15">
    <source>
        <dbReference type="PIRSR" id="PIRSR603373-2"/>
    </source>
</evidence>
<dbReference type="Gene3D" id="3.40.50.300">
    <property type="entry name" value="P-loop containing nucleotide triphosphate hydrolases"/>
    <property type="match status" value="1"/>
</dbReference>
<keyword evidence="6 16" id="KW-0812">Transmembrane</keyword>
<feature type="binding site" evidence="14">
    <location>
        <begin position="74"/>
        <end position="77"/>
    </location>
    <ligand>
        <name>GTP</name>
        <dbReference type="ChEBI" id="CHEBI:37565"/>
        <label>1</label>
    </ligand>
</feature>
<dbReference type="SUPFAM" id="SSF52540">
    <property type="entry name" value="P-loop containing nucleoside triphosphate hydrolases"/>
    <property type="match status" value="1"/>
</dbReference>
<feature type="domain" description="FeoB-type G" evidence="17">
    <location>
        <begin position="21"/>
        <end position="187"/>
    </location>
</feature>
<feature type="transmembrane region" description="Helical" evidence="16">
    <location>
        <begin position="598"/>
        <end position="617"/>
    </location>
</feature>
<feature type="transmembrane region" description="Helical" evidence="16">
    <location>
        <begin position="476"/>
        <end position="497"/>
    </location>
</feature>
<evidence type="ECO:0000256" key="9">
    <source>
        <dbReference type="ARBA" id="ARBA00023004"/>
    </source>
</evidence>
<evidence type="ECO:0000256" key="2">
    <source>
        <dbReference type="ARBA" id="ARBA00004651"/>
    </source>
</evidence>
<accession>A0A1X6WXH2</accession>
<keyword evidence="15" id="KW-0460">Magnesium</keyword>
<feature type="binding site" evidence="14">
    <location>
        <begin position="28"/>
        <end position="35"/>
    </location>
    <ligand>
        <name>GTP</name>
        <dbReference type="ChEBI" id="CHEBI:37565"/>
        <label>1</label>
    </ligand>
</feature>
<gene>
    <name evidence="18" type="ORF">FM110_05070</name>
</gene>
<dbReference type="InterPro" id="IPR003373">
    <property type="entry name" value="Fe2_transport_prot-B"/>
</dbReference>
<dbReference type="PANTHER" id="PTHR43185">
    <property type="entry name" value="FERROUS IRON TRANSPORT PROTEIN B"/>
    <property type="match status" value="1"/>
</dbReference>
<comment type="function">
    <text evidence="1 16">Probable transporter of a GTP-driven Fe(2+) uptake system.</text>
</comment>
<feature type="transmembrane region" description="Helical" evidence="16">
    <location>
        <begin position="421"/>
        <end position="440"/>
    </location>
</feature>
<evidence type="ECO:0000256" key="16">
    <source>
        <dbReference type="RuleBase" id="RU362098"/>
    </source>
</evidence>
<keyword evidence="7 14" id="KW-0547">Nucleotide-binding</keyword>
<dbReference type="AlphaFoldDB" id="A0A1X6WXH2"/>
<evidence type="ECO:0000256" key="8">
    <source>
        <dbReference type="ARBA" id="ARBA00022989"/>
    </source>
</evidence>
<dbReference type="InterPro" id="IPR006073">
    <property type="entry name" value="GTP-bd"/>
</dbReference>
<dbReference type="NCBIfam" id="TIGR00437">
    <property type="entry name" value="feoB"/>
    <property type="match status" value="1"/>
</dbReference>
<feature type="transmembrane region" description="Helical" evidence="16">
    <location>
        <begin position="388"/>
        <end position="409"/>
    </location>
</feature>
<evidence type="ECO:0000256" key="1">
    <source>
        <dbReference type="ARBA" id="ARBA00003926"/>
    </source>
</evidence>
<dbReference type="GO" id="GO:0046872">
    <property type="term" value="F:metal ion binding"/>
    <property type="evidence" value="ECO:0007669"/>
    <property type="project" value="UniProtKB-KW"/>
</dbReference>
<feature type="transmembrane region" description="Helical" evidence="16">
    <location>
        <begin position="309"/>
        <end position="334"/>
    </location>
</feature>
<dbReference type="GO" id="GO:0005525">
    <property type="term" value="F:GTP binding"/>
    <property type="evidence" value="ECO:0007669"/>
    <property type="project" value="UniProtKB-KW"/>
</dbReference>